<gene>
    <name evidence="1" type="ORF">IAC59_10610</name>
</gene>
<dbReference type="Pfam" id="PF13646">
    <property type="entry name" value="HEAT_2"/>
    <property type="match status" value="1"/>
</dbReference>
<dbReference type="AlphaFoldDB" id="A0A9D1LTA3"/>
<protein>
    <submittedName>
        <fullName evidence="1">HEAT repeat domain-containing protein</fullName>
    </submittedName>
</protein>
<dbReference type="Gene3D" id="1.25.10.10">
    <property type="entry name" value="Leucine-rich Repeat Variant"/>
    <property type="match status" value="1"/>
</dbReference>
<name>A0A9D1LTA3_9FIRM</name>
<comment type="caution">
    <text evidence="1">The sequence shown here is derived from an EMBL/GenBank/DDBJ whole genome shotgun (WGS) entry which is preliminary data.</text>
</comment>
<reference evidence="1" key="1">
    <citation type="submission" date="2020-10" db="EMBL/GenBank/DDBJ databases">
        <authorList>
            <person name="Gilroy R."/>
        </authorList>
    </citation>
    <scope>NUCLEOTIDE SEQUENCE</scope>
    <source>
        <strain evidence="1">ChiSxjej2B14-8506</strain>
    </source>
</reference>
<dbReference type="Proteomes" id="UP000824123">
    <property type="component" value="Unassembled WGS sequence"/>
</dbReference>
<evidence type="ECO:0000313" key="1">
    <source>
        <dbReference type="EMBL" id="HIU47688.1"/>
    </source>
</evidence>
<dbReference type="EMBL" id="DVNK01000063">
    <property type="protein sequence ID" value="HIU47688.1"/>
    <property type="molecule type" value="Genomic_DNA"/>
</dbReference>
<dbReference type="InterPro" id="IPR016024">
    <property type="entry name" value="ARM-type_fold"/>
</dbReference>
<dbReference type="SMART" id="SM00567">
    <property type="entry name" value="EZ_HEAT"/>
    <property type="match status" value="2"/>
</dbReference>
<evidence type="ECO:0000313" key="2">
    <source>
        <dbReference type="Proteomes" id="UP000824123"/>
    </source>
</evidence>
<proteinExistence type="predicted"/>
<dbReference type="InterPro" id="IPR004155">
    <property type="entry name" value="PBS_lyase_HEAT"/>
</dbReference>
<reference evidence="1" key="2">
    <citation type="journal article" date="2021" name="PeerJ">
        <title>Extensive microbial diversity within the chicken gut microbiome revealed by metagenomics and culture.</title>
        <authorList>
            <person name="Gilroy R."/>
            <person name="Ravi A."/>
            <person name="Getino M."/>
            <person name="Pursley I."/>
            <person name="Horton D.L."/>
            <person name="Alikhan N.F."/>
            <person name="Baker D."/>
            <person name="Gharbi K."/>
            <person name="Hall N."/>
            <person name="Watson M."/>
            <person name="Adriaenssens E.M."/>
            <person name="Foster-Nyarko E."/>
            <person name="Jarju S."/>
            <person name="Secka A."/>
            <person name="Antonio M."/>
            <person name="Oren A."/>
            <person name="Chaudhuri R.R."/>
            <person name="La Ragione R."/>
            <person name="Hildebrand F."/>
            <person name="Pallen M.J."/>
        </authorList>
    </citation>
    <scope>NUCLEOTIDE SEQUENCE</scope>
    <source>
        <strain evidence="1">ChiSxjej2B14-8506</strain>
    </source>
</reference>
<organism evidence="1 2">
    <name type="scientific">Candidatus Fimadaptatus faecigallinarum</name>
    <dbReference type="NCBI Taxonomy" id="2840814"/>
    <lineage>
        <taxon>Bacteria</taxon>
        <taxon>Bacillati</taxon>
        <taxon>Bacillota</taxon>
        <taxon>Clostridia</taxon>
        <taxon>Eubacteriales</taxon>
        <taxon>Candidatus Fimadaptatus</taxon>
    </lineage>
</organism>
<dbReference type="InterPro" id="IPR011989">
    <property type="entry name" value="ARM-like"/>
</dbReference>
<accession>A0A9D1LTA3</accession>
<dbReference type="SUPFAM" id="SSF48371">
    <property type="entry name" value="ARM repeat"/>
    <property type="match status" value="1"/>
</dbReference>
<sequence>MFGNKLDKISKLAAKRDAGKLAGFVGDGKPEVRLAAIDALGKCEGDDAFNALVPLIHHADRDVRIHAAGALSELKQPRSRPFLEHQLAQEKDAQVIKAIDEALSKIKSDDNA</sequence>